<dbReference type="Gene3D" id="3.30.420.10">
    <property type="entry name" value="Ribonuclease H-like superfamily/Ribonuclease H"/>
    <property type="match status" value="1"/>
</dbReference>
<evidence type="ECO:0000259" key="18">
    <source>
        <dbReference type="PROSITE" id="PS50994"/>
    </source>
</evidence>
<keyword evidence="12" id="KW-0229">DNA integration</keyword>
<evidence type="ECO:0000256" key="4">
    <source>
        <dbReference type="ARBA" id="ARBA00022670"/>
    </source>
</evidence>
<dbReference type="Pfam" id="PF22936">
    <property type="entry name" value="Pol_BBD"/>
    <property type="match status" value="1"/>
</dbReference>
<evidence type="ECO:0000256" key="17">
    <source>
        <dbReference type="SAM" id="MobiDB-lite"/>
    </source>
</evidence>
<reference evidence="19" key="1">
    <citation type="submission" date="2018-07" db="EMBL/GenBank/DDBJ databases">
        <title>Annotation of Aphanomyces astaci genome assembly.</title>
        <authorList>
            <person name="Studholme D.J."/>
        </authorList>
    </citation>
    <scope>NUCLEOTIDE SEQUENCE [LARGE SCALE GENOMIC DNA]</scope>
    <source>
        <strain evidence="19">Pc</strain>
    </source>
</reference>
<evidence type="ECO:0000256" key="14">
    <source>
        <dbReference type="ARBA" id="ARBA00022932"/>
    </source>
</evidence>
<evidence type="ECO:0000256" key="6">
    <source>
        <dbReference type="ARBA" id="ARBA00022723"/>
    </source>
</evidence>
<keyword evidence="6" id="KW-0479">Metal-binding</keyword>
<dbReference type="PANTHER" id="PTHR42648">
    <property type="entry name" value="TRANSPOSASE, PUTATIVE-RELATED"/>
    <property type="match status" value="1"/>
</dbReference>
<dbReference type="Pfam" id="PF13359">
    <property type="entry name" value="DDE_Tnp_4"/>
    <property type="match status" value="1"/>
</dbReference>
<organism evidence="19 20">
    <name type="scientific">Aphanomyces astaci</name>
    <name type="common">Crayfish plague agent</name>
    <dbReference type="NCBI Taxonomy" id="112090"/>
    <lineage>
        <taxon>Eukaryota</taxon>
        <taxon>Sar</taxon>
        <taxon>Stramenopiles</taxon>
        <taxon>Oomycota</taxon>
        <taxon>Saprolegniomycetes</taxon>
        <taxon>Saprolegniales</taxon>
        <taxon>Verrucalvaceae</taxon>
        <taxon>Aphanomyces</taxon>
    </lineage>
</organism>
<keyword evidence="14" id="KW-0808">Transferase</keyword>
<dbReference type="InterPro" id="IPR039537">
    <property type="entry name" value="Retrotran_Ty1/copia-like"/>
</dbReference>
<keyword evidence="8" id="KW-0255">Endonuclease</keyword>
<evidence type="ECO:0000256" key="16">
    <source>
        <dbReference type="ARBA" id="ARBA00023172"/>
    </source>
</evidence>
<dbReference type="AlphaFoldDB" id="A0A425DAZ2"/>
<name>A0A425DAZ2_APHAT</name>
<dbReference type="InterPro" id="IPR057670">
    <property type="entry name" value="SH3_retrovirus"/>
</dbReference>
<comment type="caution">
    <text evidence="19">The sequence shown here is derived from an EMBL/GenBank/DDBJ whole genome shotgun (WGS) entry which is preliminary data.</text>
</comment>
<dbReference type="Proteomes" id="UP000284702">
    <property type="component" value="Unassembled WGS sequence"/>
</dbReference>
<evidence type="ECO:0000256" key="1">
    <source>
        <dbReference type="ARBA" id="ARBA00001968"/>
    </source>
</evidence>
<dbReference type="GO" id="GO:0015074">
    <property type="term" value="P:DNA integration"/>
    <property type="evidence" value="ECO:0007669"/>
    <property type="project" value="UniProtKB-KW"/>
</dbReference>
<keyword evidence="11" id="KW-0460">Magnesium</keyword>
<keyword evidence="13" id="KW-0695">RNA-directed DNA polymerase</keyword>
<dbReference type="GO" id="GO:0004519">
    <property type="term" value="F:endonuclease activity"/>
    <property type="evidence" value="ECO:0007669"/>
    <property type="project" value="UniProtKB-KW"/>
</dbReference>
<evidence type="ECO:0000256" key="8">
    <source>
        <dbReference type="ARBA" id="ARBA00022759"/>
    </source>
</evidence>
<dbReference type="GO" id="GO:0003887">
    <property type="term" value="F:DNA-directed DNA polymerase activity"/>
    <property type="evidence" value="ECO:0007669"/>
    <property type="project" value="UniProtKB-KW"/>
</dbReference>
<dbReference type="GO" id="GO:0046872">
    <property type="term" value="F:metal ion binding"/>
    <property type="evidence" value="ECO:0007669"/>
    <property type="project" value="UniProtKB-KW"/>
</dbReference>
<dbReference type="InterPro" id="IPR054722">
    <property type="entry name" value="PolX-like_BBD"/>
</dbReference>
<comment type="function">
    <text evidence="2">The aspartyl protease (PR) mediates the proteolytic cleavages of the Gag and Gag-Pol polyproteins after assembly of the VLP.</text>
</comment>
<evidence type="ECO:0000313" key="19">
    <source>
        <dbReference type="EMBL" id="RQM26442.1"/>
    </source>
</evidence>
<comment type="cofactor">
    <cofactor evidence="1">
        <name>a divalent metal cation</name>
        <dbReference type="ChEBI" id="CHEBI:60240"/>
    </cofactor>
</comment>
<evidence type="ECO:0000313" key="20">
    <source>
        <dbReference type="Proteomes" id="UP000284702"/>
    </source>
</evidence>
<dbReference type="GO" id="GO:0003964">
    <property type="term" value="F:RNA-directed DNA polymerase activity"/>
    <property type="evidence" value="ECO:0007669"/>
    <property type="project" value="UniProtKB-KW"/>
</dbReference>
<keyword evidence="20" id="KW-1185">Reference proteome</keyword>
<dbReference type="InterPro" id="IPR036397">
    <property type="entry name" value="RNaseH_sf"/>
</dbReference>
<evidence type="ECO:0000256" key="12">
    <source>
        <dbReference type="ARBA" id="ARBA00022908"/>
    </source>
</evidence>
<keyword evidence="7" id="KW-0547">Nucleotide-binding</keyword>
<keyword evidence="10" id="KW-0067">ATP-binding</keyword>
<keyword evidence="15" id="KW-0917">Virion maturation</keyword>
<evidence type="ECO:0000256" key="7">
    <source>
        <dbReference type="ARBA" id="ARBA00022741"/>
    </source>
</evidence>
<keyword evidence="16" id="KW-0233">DNA recombination</keyword>
<keyword evidence="3" id="KW-1188">Viral release from host cell</keyword>
<protein>
    <recommendedName>
        <fullName evidence="18">Integrase catalytic domain-containing protein</fullName>
    </recommendedName>
</protein>
<evidence type="ECO:0000256" key="9">
    <source>
        <dbReference type="ARBA" id="ARBA00022801"/>
    </source>
</evidence>
<evidence type="ECO:0000256" key="11">
    <source>
        <dbReference type="ARBA" id="ARBA00022842"/>
    </source>
</evidence>
<dbReference type="InterPro" id="IPR027806">
    <property type="entry name" value="HARBI1_dom"/>
</dbReference>
<evidence type="ECO:0000256" key="15">
    <source>
        <dbReference type="ARBA" id="ARBA00023113"/>
    </source>
</evidence>
<dbReference type="PANTHER" id="PTHR42648:SF11">
    <property type="entry name" value="TRANSPOSON TY4-P GAG-POL POLYPROTEIN"/>
    <property type="match status" value="1"/>
</dbReference>
<keyword evidence="4" id="KW-0645">Protease</keyword>
<dbReference type="PROSITE" id="PS50994">
    <property type="entry name" value="INTEGRASE"/>
    <property type="match status" value="1"/>
</dbReference>
<accession>A0A425DAZ2</accession>
<keyword evidence="14" id="KW-0548">Nucleotidyltransferase</keyword>
<dbReference type="VEuPathDB" id="FungiDB:H257_19349"/>
<dbReference type="GO" id="GO:0003676">
    <property type="term" value="F:nucleic acid binding"/>
    <property type="evidence" value="ECO:0007669"/>
    <property type="project" value="InterPro"/>
</dbReference>
<feature type="region of interest" description="Disordered" evidence="17">
    <location>
        <begin position="481"/>
        <end position="502"/>
    </location>
</feature>
<dbReference type="GO" id="GO:0005524">
    <property type="term" value="F:ATP binding"/>
    <property type="evidence" value="ECO:0007669"/>
    <property type="project" value="UniProtKB-KW"/>
</dbReference>
<gene>
    <name evidence="19" type="ORF">B5M09_009113</name>
</gene>
<dbReference type="SUPFAM" id="SSF53098">
    <property type="entry name" value="Ribonuclease H-like"/>
    <property type="match status" value="1"/>
</dbReference>
<dbReference type="GO" id="GO:0006310">
    <property type="term" value="P:DNA recombination"/>
    <property type="evidence" value="ECO:0007669"/>
    <property type="project" value="UniProtKB-KW"/>
</dbReference>
<evidence type="ECO:0000256" key="10">
    <source>
        <dbReference type="ARBA" id="ARBA00022840"/>
    </source>
</evidence>
<feature type="domain" description="Integrase catalytic" evidence="18">
    <location>
        <begin position="204"/>
        <end position="372"/>
    </location>
</feature>
<dbReference type="GO" id="GO:0008233">
    <property type="term" value="F:peptidase activity"/>
    <property type="evidence" value="ECO:0007669"/>
    <property type="project" value="UniProtKB-KW"/>
</dbReference>
<keyword evidence="9" id="KW-0378">Hydrolase</keyword>
<dbReference type="InterPro" id="IPR012337">
    <property type="entry name" value="RNaseH-like_sf"/>
</dbReference>
<evidence type="ECO:0000256" key="2">
    <source>
        <dbReference type="ARBA" id="ARBA00002180"/>
    </source>
</evidence>
<dbReference type="EMBL" id="MZMZ02002295">
    <property type="protein sequence ID" value="RQM26442.1"/>
    <property type="molecule type" value="Genomic_DNA"/>
</dbReference>
<evidence type="ECO:0000256" key="5">
    <source>
        <dbReference type="ARBA" id="ARBA00022722"/>
    </source>
</evidence>
<dbReference type="GO" id="GO:0006508">
    <property type="term" value="P:proteolysis"/>
    <property type="evidence" value="ECO:0007669"/>
    <property type="project" value="UniProtKB-KW"/>
</dbReference>
<dbReference type="Pfam" id="PF25597">
    <property type="entry name" value="SH3_retrovirus"/>
    <property type="match status" value="1"/>
</dbReference>
<evidence type="ECO:0000256" key="3">
    <source>
        <dbReference type="ARBA" id="ARBA00022612"/>
    </source>
</evidence>
<dbReference type="InterPro" id="IPR001584">
    <property type="entry name" value="Integrase_cat-core"/>
</dbReference>
<keyword evidence="5" id="KW-0540">Nuclease</keyword>
<evidence type="ECO:0000256" key="13">
    <source>
        <dbReference type="ARBA" id="ARBA00022918"/>
    </source>
</evidence>
<proteinExistence type="predicted"/>
<sequence>MENYWTLDNCATGHVTGNHHFMHSWKGTSGLILPNQAVVKGRRGTAKIHILRKGEHATLKLHDITYEPTIYKNLISHVRLLRSGYQLAHQDLKKTTYVDRFNGHELHFAMSDSLYVLQDVAPRAAVERINATTLATDMALDPPSDVKLRNWHKKLNHTDMRQVAKIIQPILLPGIDSSTTNHICDGGAQGQAKRVSLRNTHPYVPADPLECLNGDLCGPVKPRTVTNHELFTSMFIDQASRHIFGKLLKTKDDTILHVDALVSDLNSQLPHTCVRMLHTNGGGEYTSSAFKAACLARGIRQKFANVETPEENHLAEKANEFVFKQIRTYLTISGLPSTLWGYLLDYVVFVYNNTPQELLNQRTPFEALFSKPSRLYMLKAVRCLAYKFIPKSQRKGKLSNSAVPCVFLGYAHDRLGYKLWNPKDKTVTVSRSVTFDESKVRNADMFANADFAHGRLRVPQSNVIAGITSANDLKFARFVDPDDTSAPATRTRPASDEPLMKRSKRTIKAPHSHETLTHFQKHWLHLENTHILPSASRRSSLQVSQPTPSSTPLTTRVISQGVALLENLDQQRYAKRVRYSTVIADEPDDLDSNSPIYDSFLASQGAERIVIMTNFSEYRLWTKVGGICSRPAVDAVQFVKALRYLGRRCGDIQAKTDFLREARHILPDRFHPYLMRTFVTAVEHKWTMQALAESVHRFKNFPAARYATDVTVQQTNVPAGVEISVVPNGFAIDCTKFYKGSVSNKTIFDENIDCHLANLAKRTGETTLEALEPGMEQWAVLADKGYQGNQHNVWAVLPLKKPVGGILTFAEQAKNDRIASDRVIVENYFGRLKTFWATCSKYVPLEPQELRHCVPSVFGPDQRPCPSPSPACRRW</sequence>
<keyword evidence="14" id="KW-0239">DNA-directed DNA polymerase</keyword>